<proteinExistence type="predicted"/>
<organism evidence="1 2">
    <name type="scientific">Bacillus thuringiensis HD-771</name>
    <dbReference type="NCBI Taxonomy" id="1218175"/>
    <lineage>
        <taxon>Bacteria</taxon>
        <taxon>Bacillati</taxon>
        <taxon>Bacillota</taxon>
        <taxon>Bacilli</taxon>
        <taxon>Bacillales</taxon>
        <taxon>Bacillaceae</taxon>
        <taxon>Bacillus</taxon>
        <taxon>Bacillus cereus group</taxon>
    </lineage>
</organism>
<keyword evidence="1" id="KW-0614">Plasmid</keyword>
<reference evidence="1 2" key="1">
    <citation type="submission" date="2012-08" db="EMBL/GenBank/DDBJ databases">
        <authorList>
            <person name="Doggett N."/>
            <person name="Teshima H."/>
            <person name="Bruce D."/>
            <person name="Detter J.C."/>
            <person name="Johnson S.L."/>
            <person name="Han C."/>
        </authorList>
    </citation>
    <scope>NUCLEOTIDE SEQUENCE [LARGE SCALE GENOMIC DNA]</scope>
    <source>
        <strain evidence="1 2">HD-771</strain>
        <plasmid evidence="1 2">p07</plasmid>
    </source>
</reference>
<protein>
    <submittedName>
        <fullName evidence="1">Uncharacterized protein</fullName>
    </submittedName>
</protein>
<name>A0A9W3JH74_BACTU</name>
<dbReference type="EMBL" id="CP003759">
    <property type="protein sequence ID" value="AFQ20073.1"/>
    <property type="molecule type" value="Genomic_DNA"/>
</dbReference>
<dbReference type="RefSeq" id="WP_000658363.1">
    <property type="nucleotide sequence ID" value="NC_018503.1"/>
</dbReference>
<dbReference type="AlphaFoldDB" id="A0A9W3JH74"/>
<geneLocation type="plasmid" evidence="1 2">
    <name>p07</name>
</geneLocation>
<sequence length="81" mass="9663">MKEIEKYLFLNEAAIKFGIPYETLKNKVKPSLANQEQIEEMIERGIIRFFEAPRDPEKKYTRSKKSWLVTEQAIKEWFPGI</sequence>
<dbReference type="KEGG" id="bti:BTG_33720"/>
<dbReference type="Proteomes" id="UP000005259">
    <property type="component" value="Plasmid p07"/>
</dbReference>
<accession>A0A9W3JH74</accession>
<evidence type="ECO:0000313" key="2">
    <source>
        <dbReference type="Proteomes" id="UP000005259"/>
    </source>
</evidence>
<gene>
    <name evidence="1" type="ORF">BTG_33720</name>
</gene>
<evidence type="ECO:0000313" key="1">
    <source>
        <dbReference type="EMBL" id="AFQ20073.1"/>
    </source>
</evidence>